<dbReference type="GO" id="GO:0032259">
    <property type="term" value="P:methylation"/>
    <property type="evidence" value="ECO:0007669"/>
    <property type="project" value="InterPro"/>
</dbReference>
<gene>
    <name evidence="2" type="ORF">M595_1411</name>
</gene>
<organism evidence="2 3">
    <name type="scientific">Lyngbya aestuarii BL J</name>
    <dbReference type="NCBI Taxonomy" id="1348334"/>
    <lineage>
        <taxon>Bacteria</taxon>
        <taxon>Bacillati</taxon>
        <taxon>Cyanobacteriota</taxon>
        <taxon>Cyanophyceae</taxon>
        <taxon>Oscillatoriophycideae</taxon>
        <taxon>Oscillatoriales</taxon>
        <taxon>Microcoleaceae</taxon>
        <taxon>Lyngbya</taxon>
    </lineage>
</organism>
<reference evidence="2 3" key="1">
    <citation type="journal article" date="2013" name="Front. Microbiol.">
        <title>Comparative genomic analyses of the cyanobacterium, Lyngbya aestuarii BL J, a powerful hydrogen producer.</title>
        <authorList>
            <person name="Kothari A."/>
            <person name="Vaughn M."/>
            <person name="Garcia-Pichel F."/>
        </authorList>
    </citation>
    <scope>NUCLEOTIDE SEQUENCE [LARGE SCALE GENOMIC DNA]</scope>
    <source>
        <strain evidence="2 3">BL J</strain>
    </source>
</reference>
<evidence type="ECO:0000313" key="3">
    <source>
        <dbReference type="Proteomes" id="UP000017127"/>
    </source>
</evidence>
<dbReference type="SUPFAM" id="SSF53335">
    <property type="entry name" value="S-adenosyl-L-methionine-dependent methyltransferases"/>
    <property type="match status" value="2"/>
</dbReference>
<dbReference type="InterPro" id="IPR029063">
    <property type="entry name" value="SAM-dependent_MTases_sf"/>
</dbReference>
<dbReference type="RefSeq" id="WP_023065217.1">
    <property type="nucleotide sequence ID" value="NZ_AUZM01000009.1"/>
</dbReference>
<evidence type="ECO:0000313" key="2">
    <source>
        <dbReference type="EMBL" id="ERT08625.1"/>
    </source>
</evidence>
<protein>
    <recommendedName>
        <fullName evidence="1">DUF1156 domain-containing protein</fullName>
    </recommendedName>
</protein>
<dbReference type="Proteomes" id="UP000017127">
    <property type="component" value="Unassembled WGS sequence"/>
</dbReference>
<dbReference type="InterPro" id="IPR002052">
    <property type="entry name" value="DNA_methylase_N6_adenine_CS"/>
</dbReference>
<comment type="caution">
    <text evidence="2">The sequence shown here is derived from an EMBL/GenBank/DDBJ whole genome shotgun (WGS) entry which is preliminary data.</text>
</comment>
<sequence length="994" mass="110607">MTEDRRLIEDFIPIREISAEAAREKSIRKGHISTLHLWWARRPLVAARAAVYASLVAAPETYQKRTVLKELMIDLCKWKVGEPTLNKAREQILEAQRQRLGLPENTPLKDVPPPKVLDMFAGGGAIPLEALRLGCETHAIDLNPVAHIIELCTLVYPQKYGKKLADEVEKWGNWVIENVRKEVGDLYPGIGDLDLGIGDLEEENGELQRTTSLAKGDRIREKNLETQGQQLSLFPSSTSPQPPTPNSQLLTPVAYLWTRTVKCPNPACGADVPLVRQTWLCKKSKKYVALKVTPNYQTKQVEFEVVESTTEKGLGFNPASGSTRGNSLCRHCGTTIKTKPYIQNEGKAGRINQQLMAIVCTTPGAKGKTYLSGTDYQKYVPNEVQIKERLEKLCAETGLTIPDEPIFSGNSRAFFTHLYGLDNFGKLFTPRQLLSLMTFVKWVRLAHEEMLKQGYDEEFAKAVTTYLCLGITKVANRGSNLGVYHTKGEKIESPIGSGRLPMVWDFPETNPIGTSSGNWSDGLDYTIKTLKNLTEINSFAVIKRQPAQKLDIADSSLDAIITDPPYFDAVPYADLSDYFYVWFKRSIGHLYPEHFSGKLTPKKQEAIMESSRHGGDKAKAAKAYEDMMHQAFCEASRVLKDGGMMVVVYAHKTTAGWSTLIDSLRRAKFTITEAWPLDTEQQGGLRSLRASLASSIFLIARKRGTPKTPLTPNSQLPTPNHPTPKIGDYAMDVQPQLREIVQDRVKTLIAEGVSGADLVIACIGAGLRAYTQYDSVELPNGDELDANTFLDEVQKEVLETVLSDVLLCDKRGVSAVDKPTQYYILGRYEYGEAVVEFDEANTLARGVGIELDGPGGLTDGKLALVTKNKNKIQLRDYSERGESEDLGIRSSELGGRKTFNTPTPNTQNPTLIDILHRLLWLSEHKPQDITNFLALAMPDASQLRLVAQALAGRALTPETKQENITSRTREQQAIDTLLASWKRIIEDNLFTQRG</sequence>
<evidence type="ECO:0000259" key="1">
    <source>
        <dbReference type="Pfam" id="PF06634"/>
    </source>
</evidence>
<dbReference type="EMBL" id="AUZM01000009">
    <property type="protein sequence ID" value="ERT08625.1"/>
    <property type="molecule type" value="Genomic_DNA"/>
</dbReference>
<proteinExistence type="predicted"/>
<dbReference type="GO" id="GO:0008168">
    <property type="term" value="F:methyltransferase activity"/>
    <property type="evidence" value="ECO:0007669"/>
    <property type="project" value="InterPro"/>
</dbReference>
<dbReference type="AlphaFoldDB" id="U7QNC9"/>
<name>U7QNC9_9CYAN</name>
<feature type="domain" description="DUF1156" evidence="1">
    <location>
        <begin position="12"/>
        <end position="63"/>
    </location>
</feature>
<dbReference type="Pfam" id="PF06634">
    <property type="entry name" value="DUF1156"/>
    <property type="match status" value="1"/>
</dbReference>
<dbReference type="OrthoDB" id="9800801at2"/>
<dbReference type="InterPro" id="IPR009537">
    <property type="entry name" value="DUF1156"/>
</dbReference>
<accession>U7QNC9</accession>
<dbReference type="PATRIC" id="fig|1348334.3.peg.1376"/>
<keyword evidence="3" id="KW-1185">Reference proteome</keyword>
<dbReference type="Gene3D" id="3.40.50.150">
    <property type="entry name" value="Vaccinia Virus protein VP39"/>
    <property type="match status" value="2"/>
</dbReference>
<dbReference type="PROSITE" id="PS00092">
    <property type="entry name" value="N6_MTASE"/>
    <property type="match status" value="1"/>
</dbReference>
<dbReference type="GO" id="GO:0003676">
    <property type="term" value="F:nucleic acid binding"/>
    <property type="evidence" value="ECO:0007669"/>
    <property type="project" value="InterPro"/>
</dbReference>